<comment type="caution">
    <text evidence="2">The sequence shown here is derived from an EMBL/GenBank/DDBJ whole genome shotgun (WGS) entry which is preliminary data.</text>
</comment>
<sequence length="163" mass="17773">MTALKTNSWKNALGHALLSGGLASLCSTAVIALRSRTDAGSLFSGTNATSQWVWGEQALHRHGFSARHTLLGYAIHHACSIMWATIYERWLAANPAADPTAVLKRAEAVAAMAFTIDYTITPPRFRPGYEKHLKPASMTGVYGAFAFGLALATLWRRRMLPSR</sequence>
<dbReference type="EMBL" id="JBHSBU010000001">
    <property type="protein sequence ID" value="MFC4158706.1"/>
    <property type="molecule type" value="Genomic_DNA"/>
</dbReference>
<accession>A0ABV8MN02</accession>
<keyword evidence="3" id="KW-1185">Reference proteome</keyword>
<keyword evidence="1" id="KW-1133">Transmembrane helix</keyword>
<name>A0ABV8MN02_9NEIS</name>
<evidence type="ECO:0000313" key="2">
    <source>
        <dbReference type="EMBL" id="MFC4158706.1"/>
    </source>
</evidence>
<keyword evidence="1" id="KW-0812">Transmembrane</keyword>
<feature type="transmembrane region" description="Helical" evidence="1">
    <location>
        <begin position="136"/>
        <end position="155"/>
    </location>
</feature>
<evidence type="ECO:0000313" key="3">
    <source>
        <dbReference type="Proteomes" id="UP001595791"/>
    </source>
</evidence>
<gene>
    <name evidence="2" type="ORF">ACFOW7_04940</name>
</gene>
<feature type="transmembrane region" description="Helical" evidence="1">
    <location>
        <begin position="12"/>
        <end position="33"/>
    </location>
</feature>
<reference evidence="3" key="1">
    <citation type="journal article" date="2019" name="Int. J. Syst. Evol. Microbiol.">
        <title>The Global Catalogue of Microorganisms (GCM) 10K type strain sequencing project: providing services to taxonomists for standard genome sequencing and annotation.</title>
        <authorList>
            <consortium name="The Broad Institute Genomics Platform"/>
            <consortium name="The Broad Institute Genome Sequencing Center for Infectious Disease"/>
            <person name="Wu L."/>
            <person name="Ma J."/>
        </authorList>
    </citation>
    <scope>NUCLEOTIDE SEQUENCE [LARGE SCALE GENOMIC DNA]</scope>
    <source>
        <strain evidence="3">LMG 29894</strain>
    </source>
</reference>
<keyword evidence="1" id="KW-0472">Membrane</keyword>
<protein>
    <recommendedName>
        <fullName evidence="4">DUF2938 domain-containing protein</fullName>
    </recommendedName>
</protein>
<dbReference type="RefSeq" id="WP_378161671.1">
    <property type="nucleotide sequence ID" value="NZ_JBHSBU010000001.1"/>
</dbReference>
<dbReference type="Proteomes" id="UP001595791">
    <property type="component" value="Unassembled WGS sequence"/>
</dbReference>
<proteinExistence type="predicted"/>
<evidence type="ECO:0000256" key="1">
    <source>
        <dbReference type="SAM" id="Phobius"/>
    </source>
</evidence>
<evidence type="ECO:0008006" key="4">
    <source>
        <dbReference type="Google" id="ProtNLM"/>
    </source>
</evidence>
<organism evidence="2 3">
    <name type="scientific">Chitinimonas lacunae</name>
    <dbReference type="NCBI Taxonomy" id="1963018"/>
    <lineage>
        <taxon>Bacteria</taxon>
        <taxon>Pseudomonadati</taxon>
        <taxon>Pseudomonadota</taxon>
        <taxon>Betaproteobacteria</taxon>
        <taxon>Neisseriales</taxon>
        <taxon>Chitinibacteraceae</taxon>
        <taxon>Chitinimonas</taxon>
    </lineage>
</organism>